<dbReference type="EMBL" id="OX365700">
    <property type="protein sequence ID" value="CAI4032269.1"/>
    <property type="molecule type" value="Genomic_DNA"/>
</dbReference>
<keyword evidence="1" id="KW-0812">Transmembrane</keyword>
<feature type="transmembrane region" description="Helical" evidence="1">
    <location>
        <begin position="230"/>
        <end position="248"/>
    </location>
</feature>
<dbReference type="InterPro" id="IPR016195">
    <property type="entry name" value="Pol/histidinol_Pase-like"/>
</dbReference>
<evidence type="ECO:0008006" key="4">
    <source>
        <dbReference type="Google" id="ProtNLM"/>
    </source>
</evidence>
<protein>
    <recommendedName>
        <fullName evidence="4">Polymerase/histidinol phosphatase N-terminal domain-containing protein</fullName>
    </recommendedName>
</protein>
<dbReference type="SUPFAM" id="SSF89550">
    <property type="entry name" value="PHP domain-like"/>
    <property type="match status" value="1"/>
</dbReference>
<proteinExistence type="predicted"/>
<name>A0AA86TCU6_9BACT</name>
<evidence type="ECO:0000313" key="3">
    <source>
        <dbReference type="Proteomes" id="UP001179121"/>
    </source>
</evidence>
<dbReference type="Gene3D" id="3.20.20.140">
    <property type="entry name" value="Metal-dependent hydrolases"/>
    <property type="match status" value="1"/>
</dbReference>
<feature type="transmembrane region" description="Helical" evidence="1">
    <location>
        <begin position="192"/>
        <end position="209"/>
    </location>
</feature>
<dbReference type="KEGG" id="nti:DNFV4_02698"/>
<organism evidence="2 3">
    <name type="scientific">Nitrospira tepida</name>
    <dbReference type="NCBI Taxonomy" id="2973512"/>
    <lineage>
        <taxon>Bacteria</taxon>
        <taxon>Pseudomonadati</taxon>
        <taxon>Nitrospirota</taxon>
        <taxon>Nitrospiria</taxon>
        <taxon>Nitrospirales</taxon>
        <taxon>Nitrospiraceae</taxon>
        <taxon>Nitrospira</taxon>
    </lineage>
</organism>
<dbReference type="RefSeq" id="WP_289269008.1">
    <property type="nucleotide sequence ID" value="NZ_OX365700.1"/>
</dbReference>
<keyword evidence="1" id="KW-0472">Membrane</keyword>
<dbReference type="AlphaFoldDB" id="A0AA86TCU6"/>
<accession>A0AA86TCU6</accession>
<keyword evidence="1" id="KW-1133">Transmembrane helix</keyword>
<sequence length="532" mass="58738">MTIEHVRRGQIRKRPAAGSCFAFGLCLLLALTWSPLNAVSAEELVQLAVAIHVHSQASTGVLPLEAIAQRAEQLGLDAVIFTENLALRYEYGLPPFRTLLRYARHFPSLIDYGIERYLAELADVQSRHPNILLIPGVEAAPYAYWTGSLWNGDLTLHDSQKNLLVFGLNDPVRYGQLPANGNPASYHLTAESMMALMLPPLLVTLATVMGIRDRQALRQGLAARLSRLRLAVMCGLAAIGAALLWTAWPIGQPPYPIYDSGQGYRPYQQFIDAARGTGGLVFWSMVEARDHETYSFGPLGRVTVRTEPHPEAVILTDRHTGFGGLYQDVHRAVQPGQVWDQAIELFLRGERPQPPVMLGEIAFHSLDQAGKDLDQVLSIVSVHGRTPDDLLEAIRTGRLYAVERRKKEFALRLETFRVECDAGRRSASVGEILDPEGHRDMVIRASVSTTDRQAHHITATLIRSGETLTRFSGTTPLTIEIPDKTVPAGQWLAYRLLVEGEGELVSNPVFVGPMPPLPSDQLTAAVVRETRP</sequence>
<reference evidence="2" key="1">
    <citation type="submission" date="2022-10" db="EMBL/GenBank/DDBJ databases">
        <authorList>
            <person name="Koch H."/>
        </authorList>
    </citation>
    <scope>NUCLEOTIDE SEQUENCE</scope>
    <source>
        <strain evidence="2">DNF</strain>
    </source>
</reference>
<gene>
    <name evidence="2" type="ORF">DNFV4_02698</name>
</gene>
<evidence type="ECO:0000313" key="2">
    <source>
        <dbReference type="EMBL" id="CAI4032269.1"/>
    </source>
</evidence>
<evidence type="ECO:0000256" key="1">
    <source>
        <dbReference type="SAM" id="Phobius"/>
    </source>
</evidence>
<dbReference type="Proteomes" id="UP001179121">
    <property type="component" value="Chromosome"/>
</dbReference>
<keyword evidence="3" id="KW-1185">Reference proteome</keyword>